<accession>F2U087</accession>
<dbReference type="InParanoid" id="F2U087"/>
<dbReference type="Gene3D" id="1.10.510.10">
    <property type="entry name" value="Transferase(Phosphotransferase) domain 1"/>
    <property type="match status" value="1"/>
</dbReference>
<evidence type="ECO:0000256" key="1">
    <source>
        <dbReference type="ARBA" id="ARBA00006270"/>
    </source>
</evidence>
<dbReference type="InterPro" id="IPR050209">
    <property type="entry name" value="Rab_GTPases_membrane_traffic"/>
</dbReference>
<dbReference type="PANTHER" id="PTHR47979">
    <property type="entry name" value="DRAB11-RELATED"/>
    <property type="match status" value="1"/>
</dbReference>
<dbReference type="eggNOG" id="KOG0084">
    <property type="taxonomic scope" value="Eukaryota"/>
</dbReference>
<dbReference type="PROSITE" id="PS50003">
    <property type="entry name" value="PH_DOMAIN"/>
    <property type="match status" value="1"/>
</dbReference>
<protein>
    <submittedName>
        <fullName evidence="5">Serine/threonine protein kinase</fullName>
    </submittedName>
</protein>
<dbReference type="GeneID" id="16077973"/>
<dbReference type="PRINTS" id="PR00449">
    <property type="entry name" value="RASTRNSFRMNG"/>
</dbReference>
<feature type="domain" description="Protein kinase" evidence="4">
    <location>
        <begin position="291"/>
        <end position="576"/>
    </location>
</feature>
<dbReference type="EMBL" id="GL832958">
    <property type="protein sequence ID" value="EGD80815.1"/>
    <property type="molecule type" value="Genomic_DNA"/>
</dbReference>
<evidence type="ECO:0000259" key="4">
    <source>
        <dbReference type="PROSITE" id="PS50011"/>
    </source>
</evidence>
<dbReference type="Pfam" id="PF00071">
    <property type="entry name" value="Ras"/>
    <property type="match status" value="1"/>
</dbReference>
<dbReference type="CDD" id="cd00821">
    <property type="entry name" value="PH"/>
    <property type="match status" value="1"/>
</dbReference>
<dbReference type="InterPro" id="IPR001849">
    <property type="entry name" value="PH_domain"/>
</dbReference>
<gene>
    <name evidence="5" type="ORF">PTSG_01401</name>
</gene>
<dbReference type="InterPro" id="IPR000719">
    <property type="entry name" value="Prot_kinase_dom"/>
</dbReference>
<dbReference type="InterPro" id="IPR011009">
    <property type="entry name" value="Kinase-like_dom_sf"/>
</dbReference>
<dbReference type="RefSeq" id="XP_004997376.1">
    <property type="nucleotide sequence ID" value="XM_004997319.1"/>
</dbReference>
<dbReference type="PROSITE" id="PS00109">
    <property type="entry name" value="PROTEIN_KINASE_TYR"/>
    <property type="match status" value="1"/>
</dbReference>
<dbReference type="SMART" id="SM00233">
    <property type="entry name" value="PH"/>
    <property type="match status" value="1"/>
</dbReference>
<dbReference type="SMART" id="SM00175">
    <property type="entry name" value="RAB"/>
    <property type="match status" value="1"/>
</dbReference>
<dbReference type="SUPFAM" id="SSF56112">
    <property type="entry name" value="Protein kinase-like (PK-like)"/>
    <property type="match status" value="1"/>
</dbReference>
<proteinExistence type="inferred from homology"/>
<dbReference type="InterPro" id="IPR001806">
    <property type="entry name" value="Small_GTPase"/>
</dbReference>
<dbReference type="AlphaFoldDB" id="F2U087"/>
<dbReference type="InterPro" id="IPR027417">
    <property type="entry name" value="P-loop_NTPase"/>
</dbReference>
<dbReference type="Pfam" id="PF00169">
    <property type="entry name" value="PH"/>
    <property type="match status" value="1"/>
</dbReference>
<dbReference type="OrthoDB" id="265044at2759"/>
<reference evidence="5" key="1">
    <citation type="submission" date="2009-08" db="EMBL/GenBank/DDBJ databases">
        <title>Annotation of Salpingoeca rosetta.</title>
        <authorList>
            <consortium name="The Broad Institute Genome Sequencing Platform"/>
            <person name="Russ C."/>
            <person name="Cuomo C."/>
            <person name="Burger G."/>
            <person name="Gray M.W."/>
            <person name="Holland P.W.H."/>
            <person name="King N."/>
            <person name="Lang F.B.F."/>
            <person name="Roger A.J."/>
            <person name="Ruiz-Trillo I."/>
            <person name="Young S.K."/>
            <person name="Zeng Q."/>
            <person name="Gargeya S."/>
            <person name="Alvarado L."/>
            <person name="Berlin A."/>
            <person name="Chapman S.B."/>
            <person name="Chen Z."/>
            <person name="Freedman E."/>
            <person name="Gellesch M."/>
            <person name="Goldberg J."/>
            <person name="Griggs A."/>
            <person name="Gujja S."/>
            <person name="Heilman E."/>
            <person name="Heiman D."/>
            <person name="Howarth C."/>
            <person name="Mehta T."/>
            <person name="Neiman D."/>
            <person name="Pearson M."/>
            <person name="Roberts A."/>
            <person name="Saif S."/>
            <person name="Shea T."/>
            <person name="Shenoy N."/>
            <person name="Sisk P."/>
            <person name="Stolte C."/>
            <person name="Sykes S."/>
            <person name="White J."/>
            <person name="Yandava C."/>
            <person name="Haas B."/>
            <person name="Nusbaum C."/>
            <person name="Birren B."/>
        </authorList>
    </citation>
    <scope>NUCLEOTIDE SEQUENCE [LARGE SCALE GENOMIC DNA]</scope>
    <source>
        <strain evidence="5">ATCC 50818</strain>
    </source>
</reference>
<dbReference type="SMART" id="SM00173">
    <property type="entry name" value="RAS"/>
    <property type="match status" value="1"/>
</dbReference>
<dbReference type="GO" id="GO:0005524">
    <property type="term" value="F:ATP binding"/>
    <property type="evidence" value="ECO:0007669"/>
    <property type="project" value="InterPro"/>
</dbReference>
<dbReference type="InterPro" id="IPR008266">
    <property type="entry name" value="Tyr_kinase_AS"/>
</dbReference>
<dbReference type="Gene3D" id="3.40.50.300">
    <property type="entry name" value="P-loop containing nucleotide triphosphate hydrolases"/>
    <property type="match status" value="1"/>
</dbReference>
<dbReference type="Pfam" id="PF00069">
    <property type="entry name" value="Pkinase"/>
    <property type="match status" value="1"/>
</dbReference>
<dbReference type="GO" id="GO:0004674">
    <property type="term" value="F:protein serine/threonine kinase activity"/>
    <property type="evidence" value="ECO:0007669"/>
    <property type="project" value="UniProtKB-KW"/>
</dbReference>
<feature type="domain" description="PH" evidence="3">
    <location>
        <begin position="188"/>
        <end position="284"/>
    </location>
</feature>
<evidence type="ECO:0000259" key="3">
    <source>
        <dbReference type="PROSITE" id="PS50003"/>
    </source>
</evidence>
<dbReference type="PROSITE" id="PS51419">
    <property type="entry name" value="RAB"/>
    <property type="match status" value="1"/>
</dbReference>
<organism evidence="6">
    <name type="scientific">Salpingoeca rosetta (strain ATCC 50818 / BSB-021)</name>
    <dbReference type="NCBI Taxonomy" id="946362"/>
    <lineage>
        <taxon>Eukaryota</taxon>
        <taxon>Choanoflagellata</taxon>
        <taxon>Craspedida</taxon>
        <taxon>Salpingoecidae</taxon>
        <taxon>Salpingoeca</taxon>
    </lineage>
</organism>
<dbReference type="InterPro" id="IPR005225">
    <property type="entry name" value="Small_GTP-bd"/>
</dbReference>
<dbReference type="PROSITE" id="PS50011">
    <property type="entry name" value="PROTEIN_KINASE_DOM"/>
    <property type="match status" value="1"/>
</dbReference>
<comment type="similarity">
    <text evidence="1">Belongs to the small GTPase superfamily. Rab family.</text>
</comment>
<dbReference type="eggNOG" id="KOG0192">
    <property type="taxonomic scope" value="Eukaryota"/>
</dbReference>
<evidence type="ECO:0000313" key="5">
    <source>
        <dbReference type="EMBL" id="EGD80815.1"/>
    </source>
</evidence>
<dbReference type="GO" id="GO:0005525">
    <property type="term" value="F:GTP binding"/>
    <property type="evidence" value="ECO:0007669"/>
    <property type="project" value="InterPro"/>
</dbReference>
<feature type="region of interest" description="Disordered" evidence="2">
    <location>
        <begin position="466"/>
        <end position="487"/>
    </location>
</feature>
<dbReference type="SUPFAM" id="SSF52540">
    <property type="entry name" value="P-loop containing nucleoside triphosphate hydrolases"/>
    <property type="match status" value="1"/>
</dbReference>
<dbReference type="CDD" id="cd00154">
    <property type="entry name" value="Rab"/>
    <property type="match status" value="1"/>
</dbReference>
<dbReference type="KEGG" id="sre:PTSG_01401"/>
<dbReference type="NCBIfam" id="TIGR00231">
    <property type="entry name" value="small_GTP"/>
    <property type="match status" value="1"/>
</dbReference>
<dbReference type="FunFam" id="3.40.50.300:FF:001447">
    <property type="entry name" value="Ras-related protein Rab-1B"/>
    <property type="match status" value="1"/>
</dbReference>
<keyword evidence="6" id="KW-1185">Reference proteome</keyword>
<dbReference type="STRING" id="946362.F2U087"/>
<dbReference type="InterPro" id="IPR011993">
    <property type="entry name" value="PH-like_dom_sf"/>
</dbReference>
<keyword evidence="5" id="KW-0723">Serine/threonine-protein kinase</keyword>
<dbReference type="SUPFAM" id="SSF50729">
    <property type="entry name" value="PH domain-like"/>
    <property type="match status" value="1"/>
</dbReference>
<keyword evidence="5" id="KW-0418">Kinase</keyword>
<name>F2U087_SALR5</name>
<dbReference type="SMART" id="SM00174">
    <property type="entry name" value="RHO"/>
    <property type="match status" value="1"/>
</dbReference>
<dbReference type="PROSITE" id="PS51421">
    <property type="entry name" value="RAS"/>
    <property type="match status" value="1"/>
</dbReference>
<keyword evidence="5" id="KW-0808">Transferase</keyword>
<dbReference type="Proteomes" id="UP000007799">
    <property type="component" value="Unassembled WGS sequence"/>
</dbReference>
<sequence>MPVDVDHTFKVLLLGDPKVGKTALILRFVDKIFSTHDTGSSSVGAQFKIRSTLVDGKVIKWHVSDATGSDRFFTITAGFLRAGDVILLTFDLTNPESFESLETWVGEVKKKAREDVLPVLVGCKSDGDRQVTDDTIREFAKRHKLMYFETSAMEGKGVEDMFDHIGLRLMEKQASVAKTGAGAVRGNGAPQVGWLIKRGSRWPHKWQRRWFVLDSKQLSYSREEAPNSQILGYLDIDAVIGVRVESGAPHYGFSLRTPKRTLQMRAGSQAVRNQWLEKFSDVIRVVPDTRVKLQHPLPELSRGEVVIKGLILQQNLPVSVHHPQLDKLFHASDAFEFYQYVQCLKKLGGGHRNIVAFHGFTALPIPAKLENVPADTLTRLASMGVKTTPAVLLDLFETPMTSVFLTDTRPRTLKQSLTAMLEVASAVEYLHSHSIVHTDIAANNIICTRDLSLKIRLLPSARSFSKSNEFKGRQGQPGYQSPESQRDRPWTSMVDVYALGVLLFEIAHQRSAYFYPGSPYEAGRSIQPGTRPDPAETATAAAQCEAVQGLINDMMSSEPGERPVPRKVVGALQRELAKIAESEEANERGGAE</sequence>
<evidence type="ECO:0000256" key="2">
    <source>
        <dbReference type="SAM" id="MobiDB-lite"/>
    </source>
</evidence>
<dbReference type="Gene3D" id="2.30.29.30">
    <property type="entry name" value="Pleckstrin-homology domain (PH domain)/Phosphotyrosine-binding domain (PTB)"/>
    <property type="match status" value="1"/>
</dbReference>
<evidence type="ECO:0000313" key="6">
    <source>
        <dbReference type="Proteomes" id="UP000007799"/>
    </source>
</evidence>
<dbReference type="GO" id="GO:0003924">
    <property type="term" value="F:GTPase activity"/>
    <property type="evidence" value="ECO:0007669"/>
    <property type="project" value="InterPro"/>
</dbReference>